<sequence length="379" mass="42678">MASPKQYDINADRGPVLYVSVWTVAGIAILALIGRFTSRKMKGQRWLIDDWMALAALILALGCCVCSTICKGTQIKHAAVKFGIGRHLEALKATFSPVPFWKLLFAYNQIYVMTGPVNKIAMLLMYLRIFDTPFFRRTVNWGIMVNVAWWLGMSISGVFTCIPVQAYWFTDIPGKKCFNLLPYDLGYAVVNISLDVFILLLPVREVWKLQLTKPQKVAISLVFLIGAFACITALIRLLAAILYLNDPDFTWVYLDALIWTAIEPLVAVICICLPMLRPILRYVLPARFTLSSHSKSGQRGTPRQQNTLVTIGSLTQRERRRVDTFGFTTFDDDDEGSQKALHITTSRRVSNDDPRPEHGITVRHSVELSNYPARGRDGG</sequence>
<organism evidence="9 10">
    <name type="scientific">Trematosphaeria pertusa</name>
    <dbReference type="NCBI Taxonomy" id="390896"/>
    <lineage>
        <taxon>Eukaryota</taxon>
        <taxon>Fungi</taxon>
        <taxon>Dikarya</taxon>
        <taxon>Ascomycota</taxon>
        <taxon>Pezizomycotina</taxon>
        <taxon>Dothideomycetes</taxon>
        <taxon>Pleosporomycetidae</taxon>
        <taxon>Pleosporales</taxon>
        <taxon>Massarineae</taxon>
        <taxon>Trematosphaeriaceae</taxon>
        <taxon>Trematosphaeria</taxon>
    </lineage>
</organism>
<dbReference type="RefSeq" id="XP_033682996.1">
    <property type="nucleotide sequence ID" value="XM_033826870.1"/>
</dbReference>
<gene>
    <name evidence="9" type="ORF">BU26DRAFT_505760</name>
</gene>
<keyword evidence="2 7" id="KW-0812">Transmembrane</keyword>
<evidence type="ECO:0000256" key="7">
    <source>
        <dbReference type="SAM" id="Phobius"/>
    </source>
</evidence>
<evidence type="ECO:0000256" key="6">
    <source>
        <dbReference type="SAM" id="MobiDB-lite"/>
    </source>
</evidence>
<evidence type="ECO:0000256" key="1">
    <source>
        <dbReference type="ARBA" id="ARBA00004141"/>
    </source>
</evidence>
<dbReference type="PANTHER" id="PTHR33048:SF47">
    <property type="entry name" value="INTEGRAL MEMBRANE PROTEIN-RELATED"/>
    <property type="match status" value="1"/>
</dbReference>
<evidence type="ECO:0000256" key="4">
    <source>
        <dbReference type="ARBA" id="ARBA00023136"/>
    </source>
</evidence>
<comment type="subcellular location">
    <subcellularLocation>
        <location evidence="1">Membrane</location>
        <topology evidence="1">Multi-pass membrane protein</topology>
    </subcellularLocation>
</comment>
<feature type="transmembrane region" description="Helical" evidence="7">
    <location>
        <begin position="105"/>
        <end position="127"/>
    </location>
</feature>
<keyword evidence="3 7" id="KW-1133">Transmembrane helix</keyword>
<dbReference type="InterPro" id="IPR049326">
    <property type="entry name" value="Rhodopsin_dom_fungi"/>
</dbReference>
<protein>
    <recommendedName>
        <fullName evidence="8">Rhodopsin domain-containing protein</fullName>
    </recommendedName>
</protein>
<dbReference type="AlphaFoldDB" id="A0A6A6IDN1"/>
<evidence type="ECO:0000256" key="5">
    <source>
        <dbReference type="ARBA" id="ARBA00038359"/>
    </source>
</evidence>
<evidence type="ECO:0000256" key="3">
    <source>
        <dbReference type="ARBA" id="ARBA00022989"/>
    </source>
</evidence>
<feature type="compositionally biased region" description="Basic and acidic residues" evidence="6">
    <location>
        <begin position="349"/>
        <end position="366"/>
    </location>
</feature>
<evidence type="ECO:0000313" key="9">
    <source>
        <dbReference type="EMBL" id="KAF2247992.1"/>
    </source>
</evidence>
<reference evidence="9" key="1">
    <citation type="journal article" date="2020" name="Stud. Mycol.">
        <title>101 Dothideomycetes genomes: a test case for predicting lifestyles and emergence of pathogens.</title>
        <authorList>
            <person name="Haridas S."/>
            <person name="Albert R."/>
            <person name="Binder M."/>
            <person name="Bloem J."/>
            <person name="Labutti K."/>
            <person name="Salamov A."/>
            <person name="Andreopoulos B."/>
            <person name="Baker S."/>
            <person name="Barry K."/>
            <person name="Bills G."/>
            <person name="Bluhm B."/>
            <person name="Cannon C."/>
            <person name="Castanera R."/>
            <person name="Culley D."/>
            <person name="Daum C."/>
            <person name="Ezra D."/>
            <person name="Gonzalez J."/>
            <person name="Henrissat B."/>
            <person name="Kuo A."/>
            <person name="Liang C."/>
            <person name="Lipzen A."/>
            <person name="Lutzoni F."/>
            <person name="Magnuson J."/>
            <person name="Mondo S."/>
            <person name="Nolan M."/>
            <person name="Ohm R."/>
            <person name="Pangilinan J."/>
            <person name="Park H.-J."/>
            <person name="Ramirez L."/>
            <person name="Alfaro M."/>
            <person name="Sun H."/>
            <person name="Tritt A."/>
            <person name="Yoshinaga Y."/>
            <person name="Zwiers L.-H."/>
            <person name="Turgeon B."/>
            <person name="Goodwin S."/>
            <person name="Spatafora J."/>
            <person name="Crous P."/>
            <person name="Grigoriev I."/>
        </authorList>
    </citation>
    <scope>NUCLEOTIDE SEQUENCE</scope>
    <source>
        <strain evidence="9">CBS 122368</strain>
    </source>
</reference>
<dbReference type="GO" id="GO:0016020">
    <property type="term" value="C:membrane"/>
    <property type="evidence" value="ECO:0007669"/>
    <property type="project" value="UniProtKB-SubCell"/>
</dbReference>
<feature type="transmembrane region" description="Helical" evidence="7">
    <location>
        <begin position="256"/>
        <end position="276"/>
    </location>
</feature>
<dbReference type="GeneID" id="54580200"/>
<dbReference type="InterPro" id="IPR052337">
    <property type="entry name" value="SAT4-like"/>
</dbReference>
<name>A0A6A6IDN1_9PLEO</name>
<comment type="similarity">
    <text evidence="5">Belongs to the SAT4 family.</text>
</comment>
<keyword evidence="10" id="KW-1185">Reference proteome</keyword>
<feature type="transmembrane region" description="Helical" evidence="7">
    <location>
        <begin position="46"/>
        <end position="70"/>
    </location>
</feature>
<proteinExistence type="inferred from homology"/>
<accession>A0A6A6IDN1</accession>
<dbReference type="OrthoDB" id="5278984at2759"/>
<feature type="domain" description="Rhodopsin" evidence="8">
    <location>
        <begin position="35"/>
        <end position="281"/>
    </location>
</feature>
<evidence type="ECO:0000259" key="8">
    <source>
        <dbReference type="Pfam" id="PF20684"/>
    </source>
</evidence>
<evidence type="ECO:0000256" key="2">
    <source>
        <dbReference type="ARBA" id="ARBA00022692"/>
    </source>
</evidence>
<dbReference type="PANTHER" id="PTHR33048">
    <property type="entry name" value="PTH11-LIKE INTEGRAL MEMBRANE PROTEIN (AFU_ORTHOLOGUE AFUA_5G11245)"/>
    <property type="match status" value="1"/>
</dbReference>
<keyword evidence="4 7" id="KW-0472">Membrane</keyword>
<dbReference type="EMBL" id="ML987196">
    <property type="protein sequence ID" value="KAF2247992.1"/>
    <property type="molecule type" value="Genomic_DNA"/>
</dbReference>
<feature type="transmembrane region" description="Helical" evidence="7">
    <location>
        <begin position="16"/>
        <end position="34"/>
    </location>
</feature>
<feature type="transmembrane region" description="Helical" evidence="7">
    <location>
        <begin position="221"/>
        <end position="244"/>
    </location>
</feature>
<evidence type="ECO:0000313" key="10">
    <source>
        <dbReference type="Proteomes" id="UP000800094"/>
    </source>
</evidence>
<dbReference type="Proteomes" id="UP000800094">
    <property type="component" value="Unassembled WGS sequence"/>
</dbReference>
<dbReference type="Pfam" id="PF20684">
    <property type="entry name" value="Fung_rhodopsin"/>
    <property type="match status" value="1"/>
</dbReference>
<feature type="transmembrane region" description="Helical" evidence="7">
    <location>
        <begin position="147"/>
        <end position="168"/>
    </location>
</feature>
<feature type="transmembrane region" description="Helical" evidence="7">
    <location>
        <begin position="180"/>
        <end position="201"/>
    </location>
</feature>
<feature type="region of interest" description="Disordered" evidence="6">
    <location>
        <begin position="346"/>
        <end position="379"/>
    </location>
</feature>